<dbReference type="SUPFAM" id="SSF143517">
    <property type="entry name" value="TRCF domain-like"/>
    <property type="match status" value="1"/>
</dbReference>
<dbReference type="KEGG" id="gax:Pan161_48760"/>
<comment type="subcellular location">
    <subcellularLocation>
        <location evidence="9">Cytoplasm</location>
    </subcellularLocation>
</comment>
<evidence type="ECO:0000256" key="9">
    <source>
        <dbReference type="HAMAP-Rule" id="MF_00969"/>
    </source>
</evidence>
<dbReference type="EC" id="3.6.4.-" evidence="9"/>
<evidence type="ECO:0000256" key="3">
    <source>
        <dbReference type="ARBA" id="ARBA00022763"/>
    </source>
</evidence>
<comment type="similarity">
    <text evidence="9">In the C-terminal section; belongs to the helicase family. RecG subfamily.</text>
</comment>
<accession>A0A517VJL4</accession>
<feature type="region of interest" description="Disordered" evidence="10">
    <location>
        <begin position="273"/>
        <end position="299"/>
    </location>
</feature>
<dbReference type="InterPro" id="IPR014001">
    <property type="entry name" value="Helicase_ATP-bd"/>
</dbReference>
<dbReference type="InterPro" id="IPR005118">
    <property type="entry name" value="TRCF_C"/>
</dbReference>
<dbReference type="Pfam" id="PF03461">
    <property type="entry name" value="TRCF"/>
    <property type="match status" value="1"/>
</dbReference>
<dbReference type="PANTHER" id="PTHR47964">
    <property type="entry name" value="ATP-DEPENDENT DNA HELICASE HOMOLOG RECG, CHLOROPLASTIC"/>
    <property type="match status" value="1"/>
</dbReference>
<evidence type="ECO:0000313" key="14">
    <source>
        <dbReference type="Proteomes" id="UP000316855"/>
    </source>
</evidence>
<keyword evidence="7 9" id="KW-0238">DNA-binding</keyword>
<dbReference type="PROSITE" id="PS51192">
    <property type="entry name" value="HELICASE_ATP_BIND_1"/>
    <property type="match status" value="1"/>
</dbReference>
<keyword evidence="8 9" id="KW-0234">DNA repair</keyword>
<name>A0A517VJL4_9PLAN</name>
<dbReference type="Gene3D" id="3.40.50.11180">
    <property type="match status" value="1"/>
</dbReference>
<dbReference type="PANTHER" id="PTHR47964:SF1">
    <property type="entry name" value="ATP-DEPENDENT DNA HELICASE HOMOLOG RECG, CHLOROPLASTIC"/>
    <property type="match status" value="1"/>
</dbReference>
<dbReference type="EMBL" id="CP036343">
    <property type="protein sequence ID" value="QDT93199.1"/>
    <property type="molecule type" value="Genomic_DNA"/>
</dbReference>
<dbReference type="Pfam" id="PF00271">
    <property type="entry name" value="Helicase_C"/>
    <property type="match status" value="1"/>
</dbReference>
<keyword evidence="6 9" id="KW-0067">ATP-binding</keyword>
<dbReference type="RefSeq" id="WP_232103446.1">
    <property type="nucleotide sequence ID" value="NZ_CP036343.1"/>
</dbReference>
<dbReference type="InterPro" id="IPR036101">
    <property type="entry name" value="CarD-like/TRCF_RID_sf"/>
</dbReference>
<evidence type="ECO:0000256" key="1">
    <source>
        <dbReference type="ARBA" id="ARBA00022490"/>
    </source>
</evidence>
<dbReference type="SMART" id="SM00982">
    <property type="entry name" value="TRCF"/>
    <property type="match status" value="1"/>
</dbReference>
<feature type="domain" description="Helicase C-terminal" evidence="12">
    <location>
        <begin position="783"/>
        <end position="949"/>
    </location>
</feature>
<dbReference type="NCBIfam" id="TIGR00580">
    <property type="entry name" value="mfd"/>
    <property type="match status" value="1"/>
</dbReference>
<dbReference type="InterPro" id="IPR047112">
    <property type="entry name" value="RecG/Mfd"/>
</dbReference>
<reference evidence="13 14" key="1">
    <citation type="submission" date="2019-02" db="EMBL/GenBank/DDBJ databases">
        <title>Deep-cultivation of Planctomycetes and their phenomic and genomic characterization uncovers novel biology.</title>
        <authorList>
            <person name="Wiegand S."/>
            <person name="Jogler M."/>
            <person name="Boedeker C."/>
            <person name="Pinto D."/>
            <person name="Vollmers J."/>
            <person name="Rivas-Marin E."/>
            <person name="Kohn T."/>
            <person name="Peeters S.H."/>
            <person name="Heuer A."/>
            <person name="Rast P."/>
            <person name="Oberbeckmann S."/>
            <person name="Bunk B."/>
            <person name="Jeske O."/>
            <person name="Meyerdierks A."/>
            <person name="Storesund J.E."/>
            <person name="Kallscheuer N."/>
            <person name="Luecker S."/>
            <person name="Lage O.M."/>
            <person name="Pohl T."/>
            <person name="Merkel B.J."/>
            <person name="Hornburger P."/>
            <person name="Mueller R.-W."/>
            <person name="Bruemmer F."/>
            <person name="Labrenz M."/>
            <person name="Spormann A.M."/>
            <person name="Op den Camp H."/>
            <person name="Overmann J."/>
            <person name="Amann R."/>
            <person name="Jetten M.S.M."/>
            <person name="Mascher T."/>
            <person name="Medema M.H."/>
            <person name="Devos D.P."/>
            <person name="Kaster A.-K."/>
            <person name="Ovreas L."/>
            <person name="Rohde M."/>
            <person name="Galperin M.Y."/>
            <person name="Jogler C."/>
        </authorList>
    </citation>
    <scope>NUCLEOTIDE SEQUENCE [LARGE SCALE GENOMIC DNA]</scope>
    <source>
        <strain evidence="13 14">Pan161</strain>
    </source>
</reference>
<dbReference type="SMART" id="SM00487">
    <property type="entry name" value="DEXDc"/>
    <property type="match status" value="1"/>
</dbReference>
<comment type="function">
    <text evidence="9">Couples transcription and DNA repair by recognizing RNA polymerase (RNAP) stalled at DNA lesions. Mediates ATP-dependent release of RNAP and its truncated transcript from the DNA, and recruitment of nucleotide excision repair machinery to the damaged site.</text>
</comment>
<dbReference type="Gene3D" id="3.40.50.300">
    <property type="entry name" value="P-loop containing nucleotide triphosphate hydrolases"/>
    <property type="match status" value="2"/>
</dbReference>
<evidence type="ECO:0000256" key="10">
    <source>
        <dbReference type="SAM" id="MobiDB-lite"/>
    </source>
</evidence>
<organism evidence="13 14">
    <name type="scientific">Gimesia algae</name>
    <dbReference type="NCBI Taxonomy" id="2527971"/>
    <lineage>
        <taxon>Bacteria</taxon>
        <taxon>Pseudomonadati</taxon>
        <taxon>Planctomycetota</taxon>
        <taxon>Planctomycetia</taxon>
        <taxon>Planctomycetales</taxon>
        <taxon>Planctomycetaceae</taxon>
        <taxon>Gimesia</taxon>
    </lineage>
</organism>
<keyword evidence="2 9" id="KW-0547">Nucleotide-binding</keyword>
<keyword evidence="14" id="KW-1185">Reference proteome</keyword>
<evidence type="ECO:0000256" key="6">
    <source>
        <dbReference type="ARBA" id="ARBA00022840"/>
    </source>
</evidence>
<dbReference type="AlphaFoldDB" id="A0A517VJL4"/>
<dbReference type="InterPro" id="IPR041471">
    <property type="entry name" value="UvrB_inter"/>
</dbReference>
<dbReference type="InterPro" id="IPR003711">
    <property type="entry name" value="CarD-like/TRCF_RID"/>
</dbReference>
<keyword evidence="3 9" id="KW-0227">DNA damage</keyword>
<dbReference type="CDD" id="cd17991">
    <property type="entry name" value="DEXHc_TRCF"/>
    <property type="match status" value="1"/>
</dbReference>
<proteinExistence type="inferred from homology"/>
<dbReference type="PROSITE" id="PS51194">
    <property type="entry name" value="HELICASE_CTER"/>
    <property type="match status" value="1"/>
</dbReference>
<dbReference type="Proteomes" id="UP000316855">
    <property type="component" value="Chromosome"/>
</dbReference>
<dbReference type="GO" id="GO:0003678">
    <property type="term" value="F:DNA helicase activity"/>
    <property type="evidence" value="ECO:0007669"/>
    <property type="project" value="TreeGrafter"/>
</dbReference>
<evidence type="ECO:0000256" key="4">
    <source>
        <dbReference type="ARBA" id="ARBA00022801"/>
    </source>
</evidence>
<dbReference type="Gene3D" id="3.90.1150.50">
    <property type="entry name" value="Transcription-repair-coupling factor, D7 domain"/>
    <property type="match status" value="1"/>
</dbReference>
<evidence type="ECO:0000259" key="11">
    <source>
        <dbReference type="PROSITE" id="PS51192"/>
    </source>
</evidence>
<dbReference type="SUPFAM" id="SSF52540">
    <property type="entry name" value="P-loop containing nucleoside triphosphate hydrolases"/>
    <property type="match status" value="4"/>
</dbReference>
<evidence type="ECO:0000256" key="8">
    <source>
        <dbReference type="ARBA" id="ARBA00023204"/>
    </source>
</evidence>
<dbReference type="GO" id="GO:0005524">
    <property type="term" value="F:ATP binding"/>
    <property type="evidence" value="ECO:0007669"/>
    <property type="project" value="UniProtKB-UniRule"/>
</dbReference>
<dbReference type="SMART" id="SM00490">
    <property type="entry name" value="HELICc"/>
    <property type="match status" value="1"/>
</dbReference>
<dbReference type="Pfam" id="PF17757">
    <property type="entry name" value="UvrB_inter"/>
    <property type="match status" value="1"/>
</dbReference>
<sequence>MKSRRIDSNRAAEKVFRQQAGDNLVPPAKIFPNMMISRDSQIQSMQDLVPVLSRSDGFAAVTAALRSGQSGTIDGAWGGSCALTAASVASALNSVLLIVLPRLSEIDEFTGDLASFLGIIPEIFPAWETLPDEHDVADSVFGGRLRVLSQLQQSGENPSAPQVIVTSFPALLQPVPSRQQRQAATRRIQVGDEIDTDDFMKWLLERGFERTTAIELPGEFSMHGGILDLYSPDSVLPIRIEFFGDEVESIRQFDVETQRTLETCQQVDLTLISPVPASPSDRQPQTPTRDEDNTASESLLDNLPSDACIALVELPELIDEGKRYLDRLENPRGLFSVPATMSRCTDFSSVTIAPISAESTEISCHLQIESVERFTRAKSEMLEELASITGPQDTVLVCCHNQGEQDRLQELLDESVLDLTQRVKTCIGNLALGFRIVPEHLVVLSDHELFGRADIRHKPRKRKVESRAIDSFLDLNVGDYVVHLSHGIARFRGLELLEKEGYREEHLSLEFRDKVQMYVPVSLVHLVQKYIGGGKHVPQLSKLGTKSWASKKEKAAEAVRDMASDMLRLQAQRSGQPGISYPPDSHWQKEFEAAFPYSETADQLHAISDVRHDMERAQPMDRLICGDVGYGKTEVAIRAAFKAIDAGKQVAVLVPTTVLTEQHTRTFSERMADYPITIQGLSRFKTKKEQRAILEGMATGSVDLVIGTHRLIQKDVKFKDLGLLIIDEEQRFGVDAKEMLKRLRLQIDVLTLSATPVPRTLHMSLLGIRDISNLMTAPRDRVPIETRITRFDPELIRHAMVRELNRNGQVYFVHNRVHDLQKYADRIQQIVPEARIGIGHGQMKEAELEAAMLNFVSGNVDIFVCTTIIESGLDIPNANTIFIHDAGNHGLSDLHQLRGRVGRSHHRAYCYLLLRDGQLLTPIAAKRLKAIEEYSELGAGFKIAMRDLEIRGAGNILGTEQSGHIAAVGYELYCQLLENACRKLKNEPIREHHHVAIDLPCTAYLPSDYIPPGRIKIELYRKLSAIRSIEELNALEEEMEDRFGPIPHPARQLLILKELQILSQRWQVDSIRLEDNFAVLGYRDKNHILALSKSNRDRIPVRIVDQKSAYIPLPISAENTEEVMQELKTVLQQTFDPAYNPATSP</sequence>
<evidence type="ECO:0000259" key="12">
    <source>
        <dbReference type="PROSITE" id="PS51194"/>
    </source>
</evidence>
<gene>
    <name evidence="9 13" type="primary">mfd</name>
    <name evidence="13" type="ORF">Pan161_48760</name>
</gene>
<dbReference type="GO" id="GO:0006355">
    <property type="term" value="P:regulation of DNA-templated transcription"/>
    <property type="evidence" value="ECO:0007669"/>
    <property type="project" value="UniProtKB-UniRule"/>
</dbReference>
<evidence type="ECO:0000256" key="5">
    <source>
        <dbReference type="ARBA" id="ARBA00022806"/>
    </source>
</evidence>
<dbReference type="InterPro" id="IPR027417">
    <property type="entry name" value="P-loop_NTPase"/>
</dbReference>
<dbReference type="Gene3D" id="2.40.10.170">
    <property type="match status" value="1"/>
</dbReference>
<dbReference type="Pfam" id="PF00270">
    <property type="entry name" value="DEAD"/>
    <property type="match status" value="1"/>
</dbReference>
<dbReference type="HAMAP" id="MF_00969">
    <property type="entry name" value="TRCF"/>
    <property type="match status" value="1"/>
</dbReference>
<dbReference type="SMART" id="SM01058">
    <property type="entry name" value="CarD_TRCF"/>
    <property type="match status" value="1"/>
</dbReference>
<keyword evidence="1 9" id="KW-0963">Cytoplasm</keyword>
<evidence type="ECO:0000313" key="13">
    <source>
        <dbReference type="EMBL" id="QDT93199.1"/>
    </source>
</evidence>
<dbReference type="GO" id="GO:0000716">
    <property type="term" value="P:transcription-coupled nucleotide-excision repair, DNA damage recognition"/>
    <property type="evidence" value="ECO:0007669"/>
    <property type="project" value="UniProtKB-UniRule"/>
</dbReference>
<dbReference type="GO" id="GO:0016787">
    <property type="term" value="F:hydrolase activity"/>
    <property type="evidence" value="ECO:0007669"/>
    <property type="project" value="UniProtKB-KW"/>
</dbReference>
<comment type="similarity">
    <text evidence="9">In the N-terminal section; belongs to the UvrB family.</text>
</comment>
<evidence type="ECO:0000256" key="7">
    <source>
        <dbReference type="ARBA" id="ARBA00023125"/>
    </source>
</evidence>
<keyword evidence="4 9" id="KW-0378">Hydrolase</keyword>
<dbReference type="SUPFAM" id="SSF141259">
    <property type="entry name" value="CarD-like"/>
    <property type="match status" value="1"/>
</dbReference>
<dbReference type="GO" id="GO:0005737">
    <property type="term" value="C:cytoplasm"/>
    <property type="evidence" value="ECO:0007669"/>
    <property type="project" value="UniProtKB-SubCell"/>
</dbReference>
<dbReference type="InterPro" id="IPR011545">
    <property type="entry name" value="DEAD/DEAH_box_helicase_dom"/>
</dbReference>
<dbReference type="InterPro" id="IPR001650">
    <property type="entry name" value="Helicase_C-like"/>
</dbReference>
<dbReference type="InterPro" id="IPR004576">
    <property type="entry name" value="Mfd"/>
</dbReference>
<protein>
    <recommendedName>
        <fullName evidence="9">Transcription-repair-coupling factor</fullName>
        <shortName evidence="9">TRCF</shortName>
        <ecNumber evidence="9">3.6.4.-</ecNumber>
    </recommendedName>
</protein>
<evidence type="ECO:0000256" key="2">
    <source>
        <dbReference type="ARBA" id="ARBA00022741"/>
    </source>
</evidence>
<keyword evidence="5" id="KW-0347">Helicase</keyword>
<dbReference type="GO" id="GO:0003684">
    <property type="term" value="F:damaged DNA binding"/>
    <property type="evidence" value="ECO:0007669"/>
    <property type="project" value="InterPro"/>
</dbReference>
<dbReference type="Gene3D" id="3.30.2060.10">
    <property type="entry name" value="Penicillin-binding protein 1b domain"/>
    <property type="match status" value="1"/>
</dbReference>
<dbReference type="Pfam" id="PF02559">
    <property type="entry name" value="CarD_TRCF_RID"/>
    <property type="match status" value="1"/>
</dbReference>
<dbReference type="InterPro" id="IPR037235">
    <property type="entry name" value="TRCF-like_C_D7"/>
</dbReference>
<feature type="domain" description="Helicase ATP-binding" evidence="11">
    <location>
        <begin position="613"/>
        <end position="774"/>
    </location>
</feature>